<feature type="domain" description="DUF8212" evidence="2">
    <location>
        <begin position="293"/>
        <end position="330"/>
    </location>
</feature>
<sequence>MKGAVLSKLSGVATIVSDCRDDISRGNLENPTGSPWGQYEASSRYGVLNWRVKKEIDQIKAPRNTAPRLLKATTLQFEEFIGKRVPPYVILSHAWGPDEILFADIQMGQAGKKGAFGKLKGFCDQAIRDGYEYVWIDTCCIDKTSSAELSESINCMYQWYKSADICYVYLADVSCQTLANNQNVDAKTIRNFQGSRWFTRGWTLQELIAPPIVEFYTLEWLEIGTKSSLKELLSTITGIHISVLAGAAPSSRNIAERMSWAASRQTTKIEDMAYCLLGLFEVNMSLLYGEGEKAFTRLQEEILKKYEDYTIFAWFMRSEQMATGRLLASSVAQFDYRKNIPRDSESIYSDYSELTHDPGFTTEFAGSTSLNEIDPPILTSRGIRISLALLEQQGTYSAYLNCQTRYGGGDMLCIYLLPFGHDRHSFGRVFSGATSGVGGLHVIPAWKRNQFQMRTIYVRDLSQGIPPSMGKNRMVCFSVKVESTRTHDPSVIGAFPIMCFLGSELLIPLNQDSLAGLLIHTNPSNSLLILCGVGEGHPWCDVVSEFRLRHNGRMICQDDFSLGYNIITSEDARIDLGEILTTPSVDTLSKMELRVDRMHKTLPSARGSVFVSVKKSAVTHVINSLGGEFSGYVLHIIFS</sequence>
<evidence type="ECO:0000313" key="4">
    <source>
        <dbReference type="Proteomes" id="UP000800093"/>
    </source>
</evidence>
<evidence type="ECO:0000259" key="1">
    <source>
        <dbReference type="Pfam" id="PF06985"/>
    </source>
</evidence>
<comment type="caution">
    <text evidence="3">The sequence shown here is derived from an EMBL/GenBank/DDBJ whole genome shotgun (WGS) entry which is preliminary data.</text>
</comment>
<dbReference type="EMBL" id="ML986776">
    <property type="protein sequence ID" value="KAF2258189.1"/>
    <property type="molecule type" value="Genomic_DNA"/>
</dbReference>
<dbReference type="InterPro" id="IPR058525">
    <property type="entry name" value="DUF8212"/>
</dbReference>
<dbReference type="OrthoDB" id="4572486at2759"/>
<dbReference type="Pfam" id="PF26640">
    <property type="entry name" value="DUF8212"/>
    <property type="match status" value="1"/>
</dbReference>
<dbReference type="Pfam" id="PF06985">
    <property type="entry name" value="HET"/>
    <property type="match status" value="1"/>
</dbReference>
<dbReference type="PANTHER" id="PTHR10622">
    <property type="entry name" value="HET DOMAIN-CONTAINING PROTEIN"/>
    <property type="match status" value="1"/>
</dbReference>
<dbReference type="PANTHER" id="PTHR10622:SF10">
    <property type="entry name" value="HET DOMAIN-CONTAINING PROTEIN"/>
    <property type="match status" value="1"/>
</dbReference>
<accession>A0A9P4JW07</accession>
<dbReference type="AlphaFoldDB" id="A0A9P4JW07"/>
<evidence type="ECO:0000313" key="3">
    <source>
        <dbReference type="EMBL" id="KAF2258189.1"/>
    </source>
</evidence>
<evidence type="ECO:0000259" key="2">
    <source>
        <dbReference type="Pfam" id="PF26640"/>
    </source>
</evidence>
<feature type="domain" description="Heterokaryon incompatibility" evidence="1">
    <location>
        <begin position="88"/>
        <end position="180"/>
    </location>
</feature>
<name>A0A9P4JW07_9PLEO</name>
<gene>
    <name evidence="3" type="ORF">CC78DRAFT_128982</name>
</gene>
<reference evidence="4" key="1">
    <citation type="journal article" date="2020" name="Stud. Mycol.">
        <title>101 Dothideomycetes genomes: A test case for predicting lifestyles and emergence of pathogens.</title>
        <authorList>
            <person name="Haridas S."/>
            <person name="Albert R."/>
            <person name="Binder M."/>
            <person name="Bloem J."/>
            <person name="LaButti K."/>
            <person name="Salamov A."/>
            <person name="Andreopoulos B."/>
            <person name="Baker S."/>
            <person name="Barry K."/>
            <person name="Bills G."/>
            <person name="Bluhm B."/>
            <person name="Cannon C."/>
            <person name="Castanera R."/>
            <person name="Culley D."/>
            <person name="Daum C."/>
            <person name="Ezra D."/>
            <person name="Gonzalez J."/>
            <person name="Henrissat B."/>
            <person name="Kuo A."/>
            <person name="Liang C."/>
            <person name="Lipzen A."/>
            <person name="Lutzoni F."/>
            <person name="Magnuson J."/>
            <person name="Mondo S."/>
            <person name="Nolan M."/>
            <person name="Ohm R."/>
            <person name="Pangilinan J."/>
            <person name="Park H.-J."/>
            <person name="Ramirez L."/>
            <person name="Alfaro M."/>
            <person name="Sun H."/>
            <person name="Tritt A."/>
            <person name="Yoshinaga Y."/>
            <person name="Zwiers L.-H."/>
            <person name="Turgeon B."/>
            <person name="Goodwin S."/>
            <person name="Spatafora J."/>
            <person name="Crous P."/>
            <person name="Grigoriev I."/>
        </authorList>
    </citation>
    <scope>NUCLEOTIDE SEQUENCE [LARGE SCALE GENOMIC DNA]</scope>
    <source>
        <strain evidence="4">CBS 304.66</strain>
    </source>
</reference>
<protein>
    <submittedName>
        <fullName evidence="3">HET-domain-containing protein</fullName>
    </submittedName>
</protein>
<proteinExistence type="predicted"/>
<keyword evidence="4" id="KW-1185">Reference proteome</keyword>
<organism evidence="3 4">
    <name type="scientific">Lojkania enalia</name>
    <dbReference type="NCBI Taxonomy" id="147567"/>
    <lineage>
        <taxon>Eukaryota</taxon>
        <taxon>Fungi</taxon>
        <taxon>Dikarya</taxon>
        <taxon>Ascomycota</taxon>
        <taxon>Pezizomycotina</taxon>
        <taxon>Dothideomycetes</taxon>
        <taxon>Pleosporomycetidae</taxon>
        <taxon>Pleosporales</taxon>
        <taxon>Pleosporales incertae sedis</taxon>
        <taxon>Lojkania</taxon>
    </lineage>
</organism>
<dbReference type="InterPro" id="IPR010730">
    <property type="entry name" value="HET"/>
</dbReference>
<dbReference type="Proteomes" id="UP000800093">
    <property type="component" value="Unassembled WGS sequence"/>
</dbReference>